<gene>
    <name evidence="2" type="ORF">OFUS_LOCUS24114</name>
</gene>
<evidence type="ECO:0000313" key="3">
    <source>
        <dbReference type="Proteomes" id="UP000749559"/>
    </source>
</evidence>
<organism evidence="2 3">
    <name type="scientific">Owenia fusiformis</name>
    <name type="common">Polychaete worm</name>
    <dbReference type="NCBI Taxonomy" id="6347"/>
    <lineage>
        <taxon>Eukaryota</taxon>
        <taxon>Metazoa</taxon>
        <taxon>Spiralia</taxon>
        <taxon>Lophotrochozoa</taxon>
        <taxon>Annelida</taxon>
        <taxon>Polychaeta</taxon>
        <taxon>Sedentaria</taxon>
        <taxon>Canalipalpata</taxon>
        <taxon>Sabellida</taxon>
        <taxon>Oweniida</taxon>
        <taxon>Oweniidae</taxon>
        <taxon>Owenia</taxon>
    </lineage>
</organism>
<dbReference type="CDD" id="cd00051">
    <property type="entry name" value="EFh"/>
    <property type="match status" value="2"/>
</dbReference>
<dbReference type="PANTHER" id="PTHR20875:SF5">
    <property type="entry name" value="EF-HAND DOMAIN-CONTAINING PROTEIN"/>
    <property type="match status" value="1"/>
</dbReference>
<feature type="region of interest" description="Disordered" evidence="1">
    <location>
        <begin position="38"/>
        <end position="58"/>
    </location>
</feature>
<dbReference type="FunFam" id="1.10.238.10:FF:000179">
    <property type="entry name" value="EF-hand calcium-binding domain-containing protein 6"/>
    <property type="match status" value="1"/>
</dbReference>
<dbReference type="InterPro" id="IPR011992">
    <property type="entry name" value="EF-hand-dom_pair"/>
</dbReference>
<dbReference type="AlphaFoldDB" id="A0A8J1XI16"/>
<accession>A0A8J1XI16</accession>
<dbReference type="GO" id="GO:0005509">
    <property type="term" value="F:calcium ion binding"/>
    <property type="evidence" value="ECO:0007669"/>
    <property type="project" value="InterPro"/>
</dbReference>
<reference evidence="2" key="1">
    <citation type="submission" date="2022-03" db="EMBL/GenBank/DDBJ databases">
        <authorList>
            <person name="Martin C."/>
        </authorList>
    </citation>
    <scope>NUCLEOTIDE SEQUENCE</scope>
</reference>
<protein>
    <submittedName>
        <fullName evidence="2">Uncharacterized protein</fullName>
    </submittedName>
</protein>
<dbReference type="SMART" id="SM00054">
    <property type="entry name" value="EFh"/>
    <property type="match status" value="8"/>
</dbReference>
<comment type="caution">
    <text evidence="2">The sequence shown here is derived from an EMBL/GenBank/DDBJ whole genome shotgun (WGS) entry which is preliminary data.</text>
</comment>
<feature type="compositionally biased region" description="Basic and acidic residues" evidence="1">
    <location>
        <begin position="38"/>
        <end position="48"/>
    </location>
</feature>
<dbReference type="Gene3D" id="1.10.238.10">
    <property type="entry name" value="EF-hand"/>
    <property type="match status" value="5"/>
</dbReference>
<proteinExistence type="predicted"/>
<keyword evidence="3" id="KW-1185">Reference proteome</keyword>
<feature type="region of interest" description="Disordered" evidence="1">
    <location>
        <begin position="1"/>
        <end position="23"/>
    </location>
</feature>
<dbReference type="PROSITE" id="PS00018">
    <property type="entry name" value="EF_HAND_1"/>
    <property type="match status" value="1"/>
</dbReference>
<dbReference type="PANTHER" id="PTHR20875">
    <property type="entry name" value="EF-HAND CALCIUM-BINDING DOMAIN-CONTAINING PROTEIN 6-RELATED"/>
    <property type="match status" value="1"/>
</dbReference>
<dbReference type="Pfam" id="PF13499">
    <property type="entry name" value="EF-hand_7"/>
    <property type="match status" value="1"/>
</dbReference>
<dbReference type="SUPFAM" id="SSF47473">
    <property type="entry name" value="EF-hand"/>
    <property type="match status" value="4"/>
</dbReference>
<dbReference type="InterPro" id="IPR002048">
    <property type="entry name" value="EF_hand_dom"/>
</dbReference>
<dbReference type="Proteomes" id="UP000749559">
    <property type="component" value="Unassembled WGS sequence"/>
</dbReference>
<evidence type="ECO:0000256" key="1">
    <source>
        <dbReference type="SAM" id="MobiDB-lite"/>
    </source>
</evidence>
<dbReference type="OrthoDB" id="26525at2759"/>
<dbReference type="InterPro" id="IPR052603">
    <property type="entry name" value="EFCB6"/>
</dbReference>
<dbReference type="PROSITE" id="PS50222">
    <property type="entry name" value="EF_HAND_2"/>
    <property type="match status" value="3"/>
</dbReference>
<feature type="region of interest" description="Disordered" evidence="1">
    <location>
        <begin position="390"/>
        <end position="416"/>
    </location>
</feature>
<sequence>MATGMVEPARGQSGSPKGNKMFNLPQIEHPMTRMGTKDELNIRGESRSNSRTGSRIGNPMRREQTFVAMGNSGKLHLGLDRSNLPPLGGGMTSPRDNQALKSHQRILTWPPEYLADGKSERNVVKPKMTSEELEDTLHEKLATGYYGVRQLFKANDPTCQGTVTKEALLRILFTLCGYITPGQYNRFLRFVGLEGKRNISFEDFINCFRDPEEKDKREWVSPYKQKEVMRSEVLRELEASNKTSGMSAVYCAAMLRRKAESKNFDLSAILPGTCFEYDGIIVPPQLREAMAHIGMKLTDQEFKKFWDKLDLEGSGALRTINLCSMLGLEKSGRHKSFNYRRSKRNSEKVQEEQIEEQENNEPSVEERLQDDMAEEINNNESVEDTIRVNIENKPMLEEEEEEELSSKKKRRVRKSRRKNPRLESIVDCLHFKFEEPYNAMMMAFQQFDIQKDGLVSRIDFRRILKEFGFPLAATELEYFLSKCGQRSIRGQVNYKEFLTKYQNRSEQGLVNRIVTSQFHLFGQDYLPPVDGETLSTEELEARLVDFYHGDFLHLLGALQICDNYDIGVVTQFEFRDCIEKTLGYTMSEKQWKVLLNEVGVDKEGLLLYAKFMERFNIIPGSWNKRLDGGHLVTLVNQRDLETPVEVENLREARRLEDEKRRLREEGPAKPIEADIQTIQVEETFPKPPTDDCLSLDELNLILQELFRHRFHTIDKLFKDKMDRKSTGRISKNQFAQLLHACDVTLKNAEIEKLWKSFKTSSDGMYSFRQLLMKFCTGADGQLKMNEPDPVADTVLRRSKTTAFKETEQPSPVLVKGYTGGAASGSMKDRLKYDVLKNWSNLKDMFRHIDLSGFASVHKDEAMGVLQTLQFSLTENEVDSLMAKYDLNKDGMFHYMPFLEQFTSQPSTNNLVGNKYSRQMEAQQSSKFTEIKTLEQCLGTTKKELVKDWKSIRRAFKKFDTANEGYLNVADFRKVLESCKVKATKEDMYHILAQFDTNMDGRISYEEFLGSLLS</sequence>
<dbReference type="InterPro" id="IPR018247">
    <property type="entry name" value="EF_Hand_1_Ca_BS"/>
</dbReference>
<name>A0A8J1XI16_OWEFU</name>
<dbReference type="EMBL" id="CAIIXF020000011">
    <property type="protein sequence ID" value="CAH1800190.1"/>
    <property type="molecule type" value="Genomic_DNA"/>
</dbReference>
<evidence type="ECO:0000313" key="2">
    <source>
        <dbReference type="EMBL" id="CAH1800190.1"/>
    </source>
</evidence>
<feature type="compositionally biased region" description="Basic residues" evidence="1">
    <location>
        <begin position="407"/>
        <end position="416"/>
    </location>
</feature>
<feature type="region of interest" description="Disordered" evidence="1">
    <location>
        <begin position="337"/>
        <end position="365"/>
    </location>
</feature>